<feature type="domain" description="MAM" evidence="3">
    <location>
        <begin position="611"/>
        <end position="794"/>
    </location>
</feature>
<feature type="chain" id="PRO_5026892648" evidence="2">
    <location>
        <begin position="20"/>
        <end position="1152"/>
    </location>
</feature>
<dbReference type="NCBIfam" id="TIGR04183">
    <property type="entry name" value="Por_Secre_tail"/>
    <property type="match status" value="1"/>
</dbReference>
<dbReference type="EMBL" id="WWNE01000008">
    <property type="protein sequence ID" value="NBG66637.1"/>
    <property type="molecule type" value="Genomic_DNA"/>
</dbReference>
<evidence type="ECO:0000259" key="3">
    <source>
        <dbReference type="PROSITE" id="PS50060"/>
    </source>
</evidence>
<dbReference type="SUPFAM" id="SSF49899">
    <property type="entry name" value="Concanavalin A-like lectins/glucanases"/>
    <property type="match status" value="3"/>
</dbReference>
<dbReference type="GO" id="GO:0004553">
    <property type="term" value="F:hydrolase activity, hydrolyzing O-glycosyl compounds"/>
    <property type="evidence" value="ECO:0007669"/>
    <property type="project" value="UniProtKB-ARBA"/>
</dbReference>
<comment type="caution">
    <text evidence="4">The sequence shown here is derived from an EMBL/GenBank/DDBJ whole genome shotgun (WGS) entry which is preliminary data.</text>
</comment>
<evidence type="ECO:0000256" key="1">
    <source>
        <dbReference type="ARBA" id="ARBA00022729"/>
    </source>
</evidence>
<feature type="signal peptide" evidence="2">
    <location>
        <begin position="1"/>
        <end position="19"/>
    </location>
</feature>
<name>A0A6N9NNF5_9FLAO</name>
<accession>A0A6N9NNF5</accession>
<evidence type="ECO:0000313" key="5">
    <source>
        <dbReference type="Proteomes" id="UP000470771"/>
    </source>
</evidence>
<sequence>MKRISLFFVFISMSMFAFSQTVIVNEDFEGSSTSFNSYAASNPFAFWNTNSVFSTSGSKSYRGVVTFNDTLFLESNSFSTMGYLSVGLSFNQICKIGSLDKAHLQYSLDNGITWTYLTTNEYLGTGLFAQNLFSSRSYADWLSSQPTTLPNNTWWKNETFDISATANNSQVKIRLVLVDGDFNGPASNYGWLIDDFQIVGAACELIPPTLSNATVITGATYSLSPTRLSIDAFDQSGISSAKVYFTINNGAIDSVSLSNVSGNTWTGNLPSGSINDTICYYYSIRDASTCFNQEVLPASQCYQFYIDPLPPVPCIGTAITNYPYNEDFTTFLVGTSGALVNNWENSTFDDFDWYVHSGATTSTNTGPSSDHTGGNGKYLYMEATGPLSGEEAHLITPCYTLGSNSFYQFSFWYHMYGVGMGELHVDLFANNMWNLDIMPSIAGDQGNQWLKATIDVSNYAGQTIKLRFRGRKGPSYTSDIALDDIGLNVTTGEDVSVASISNPMDKTCLLNPSQRVDVSIFNNGFVPISSIPVAYQLNNGPVVRSTSTSSILPSSSQIFTFSTPITVTPNVQHTLKIWTELSTDINTANDTLTYNFAMNSTVSSFPFTELFDQFTVGAPGILINGWENDQQDDMDWNVNTGGTPSANTGPSQDHNSIGGGNYMYIETSNTPQGYEAYLISPCIDLSNVLAPQLNFWYHMYGATMGALHVDIWSNGAWVLDVMPIISGNQGNVWKNQIVNLSTYANQIIKVRFRGEVGSSFTSDIAIDEVTLTNLATIDISLNSLSSPMNQGCQTALNQNVSLNIQNFSNVTLTNIPLAFQNNGGITYRDTLAGPLAPFASQNFTFTNQVVFQPSMNNFFRVWLEEPLDLNPFNDTLVRLISTNGIVNQFPNNEDFDGFFVGAPGTLLNGWENELAADNHDWYVNSGATPTALTGPVGDHTNLNGNYMYIKADGNSGKSARLLSPCFDLSSTNKAQLSFWYHMLGSDMGSLHVDIIINGFYVQDIIQPISGNQGQSWLNQTIDLSGYSGTIRVVFRGDVITKSGTIAGDIAIDDIEVSDVLVGLNTYATSNYVGEIYPNPTARAAYIALQSSLEQTTQIKIMDMKGQLIQQSSLNLGMGKQTVELPIDNLKSGVYLLQLSMGNDLYTRKLIVH</sequence>
<dbReference type="Proteomes" id="UP000470771">
    <property type="component" value="Unassembled WGS sequence"/>
</dbReference>
<gene>
    <name evidence="4" type="ORF">GQN54_10975</name>
</gene>
<dbReference type="InterPro" id="IPR051560">
    <property type="entry name" value="MAM_domain-containing"/>
</dbReference>
<dbReference type="InterPro" id="IPR000998">
    <property type="entry name" value="MAM_dom"/>
</dbReference>
<feature type="domain" description="MAM" evidence="3">
    <location>
        <begin position="891"/>
        <end position="1058"/>
    </location>
</feature>
<feature type="domain" description="MAM" evidence="3">
    <location>
        <begin position="327"/>
        <end position="487"/>
    </location>
</feature>
<dbReference type="PANTHER" id="PTHR23282:SF142">
    <property type="entry name" value="MAM DOMAIN-CONTAINING PROTEIN"/>
    <property type="match status" value="1"/>
</dbReference>
<dbReference type="SMART" id="SM00137">
    <property type="entry name" value="MAM"/>
    <property type="match status" value="3"/>
</dbReference>
<keyword evidence="5" id="KW-1185">Reference proteome</keyword>
<dbReference type="RefSeq" id="WP_160633591.1">
    <property type="nucleotide sequence ID" value="NZ_WWNE01000008.1"/>
</dbReference>
<dbReference type="InterPro" id="IPR013320">
    <property type="entry name" value="ConA-like_dom_sf"/>
</dbReference>
<dbReference type="Pfam" id="PF18962">
    <property type="entry name" value="Por_Secre_tail"/>
    <property type="match status" value="1"/>
</dbReference>
<dbReference type="Gene3D" id="2.60.120.200">
    <property type="match status" value="3"/>
</dbReference>
<dbReference type="Gene3D" id="2.60.120.260">
    <property type="entry name" value="Galactose-binding domain-like"/>
    <property type="match status" value="1"/>
</dbReference>
<dbReference type="InterPro" id="IPR026444">
    <property type="entry name" value="Secre_tail"/>
</dbReference>
<evidence type="ECO:0000313" key="4">
    <source>
        <dbReference type="EMBL" id="NBG66637.1"/>
    </source>
</evidence>
<keyword evidence="1 2" id="KW-0732">Signal</keyword>
<evidence type="ECO:0000256" key="2">
    <source>
        <dbReference type="SAM" id="SignalP"/>
    </source>
</evidence>
<dbReference type="GO" id="GO:0016020">
    <property type="term" value="C:membrane"/>
    <property type="evidence" value="ECO:0007669"/>
    <property type="project" value="InterPro"/>
</dbReference>
<dbReference type="NCBIfam" id="NF038128">
    <property type="entry name" value="choice_anch_J"/>
    <property type="match status" value="1"/>
</dbReference>
<dbReference type="PROSITE" id="PS50060">
    <property type="entry name" value="MAM_2"/>
    <property type="match status" value="3"/>
</dbReference>
<reference evidence="4 5" key="1">
    <citation type="submission" date="2019-12" db="EMBL/GenBank/DDBJ databases">
        <authorList>
            <person name="Zhao J."/>
        </authorList>
    </citation>
    <scope>NUCLEOTIDE SEQUENCE [LARGE SCALE GENOMIC DNA]</scope>
    <source>
        <strain evidence="4 5">S-15</strain>
    </source>
</reference>
<dbReference type="GO" id="GO:0005975">
    <property type="term" value="P:carbohydrate metabolic process"/>
    <property type="evidence" value="ECO:0007669"/>
    <property type="project" value="UniProtKB-ARBA"/>
</dbReference>
<dbReference type="AlphaFoldDB" id="A0A6N9NNF5"/>
<dbReference type="CDD" id="cd06263">
    <property type="entry name" value="MAM"/>
    <property type="match status" value="3"/>
</dbReference>
<protein>
    <submittedName>
        <fullName evidence="4">T9SS type A sorting domain-containing protein</fullName>
    </submittedName>
</protein>
<dbReference type="Pfam" id="PF00629">
    <property type="entry name" value="MAM"/>
    <property type="match status" value="3"/>
</dbReference>
<proteinExistence type="predicted"/>
<organism evidence="4 5">
    <name type="scientific">Acidiluteibacter ferrifornacis</name>
    <dbReference type="NCBI Taxonomy" id="2692424"/>
    <lineage>
        <taxon>Bacteria</taxon>
        <taxon>Pseudomonadati</taxon>
        <taxon>Bacteroidota</taxon>
        <taxon>Flavobacteriia</taxon>
        <taxon>Flavobacteriales</taxon>
        <taxon>Cryomorphaceae</taxon>
        <taxon>Acidiluteibacter</taxon>
    </lineage>
</organism>
<dbReference type="PANTHER" id="PTHR23282">
    <property type="entry name" value="APICAL ENDOSOMAL GLYCOPROTEIN PRECURSOR"/>
    <property type="match status" value="1"/>
</dbReference>